<accession>A0A1G6CVJ7</accession>
<dbReference type="GO" id="GO:0051287">
    <property type="term" value="F:NAD binding"/>
    <property type="evidence" value="ECO:0007669"/>
    <property type="project" value="InterPro"/>
</dbReference>
<proteinExistence type="predicted"/>
<keyword evidence="3" id="KW-1185">Reference proteome</keyword>
<dbReference type="Gene3D" id="3.40.50.720">
    <property type="entry name" value="NAD(P)-binding Rossmann-like Domain"/>
    <property type="match status" value="1"/>
</dbReference>
<gene>
    <name evidence="2" type="ORF">SAMN02982931_02804</name>
</gene>
<sequence length="64" mass="6851">MDVSPIMVSTINSGRTHFEEADLDGLVHKVVSNGMFRASPEPVGGDVFLIAVPTPSRADSRPQN</sequence>
<reference evidence="2 3" key="1">
    <citation type="submission" date="2016-10" db="EMBL/GenBank/DDBJ databases">
        <authorList>
            <person name="de Groot N.N."/>
        </authorList>
    </citation>
    <scope>NUCLEOTIDE SEQUENCE [LARGE SCALE GENOMIC DNA]</scope>
    <source>
        <strain evidence="2 3">ATCC 35022</strain>
    </source>
</reference>
<name>A0A1G6CVJ7_9HYPH</name>
<dbReference type="InterPro" id="IPR001732">
    <property type="entry name" value="UDP-Glc/GDP-Man_DH_N"/>
</dbReference>
<dbReference type="STRING" id="665467.SAMN02982931_02804"/>
<evidence type="ECO:0000259" key="1">
    <source>
        <dbReference type="Pfam" id="PF03721"/>
    </source>
</evidence>
<evidence type="ECO:0000313" key="3">
    <source>
        <dbReference type="Proteomes" id="UP000199071"/>
    </source>
</evidence>
<dbReference type="Pfam" id="PF03721">
    <property type="entry name" value="UDPG_MGDP_dh_N"/>
    <property type="match status" value="1"/>
</dbReference>
<dbReference type="GO" id="GO:0016616">
    <property type="term" value="F:oxidoreductase activity, acting on the CH-OH group of donors, NAD or NADP as acceptor"/>
    <property type="evidence" value="ECO:0007669"/>
    <property type="project" value="InterPro"/>
</dbReference>
<protein>
    <submittedName>
        <fullName evidence="2">UDP-glucose/GDP-mannose dehydrogenase family, NAD binding domain</fullName>
    </submittedName>
</protein>
<dbReference type="AlphaFoldDB" id="A0A1G6CVJ7"/>
<dbReference type="Proteomes" id="UP000199071">
    <property type="component" value="Unassembled WGS sequence"/>
</dbReference>
<organism evidence="2 3">
    <name type="scientific">Bauldia litoralis</name>
    <dbReference type="NCBI Taxonomy" id="665467"/>
    <lineage>
        <taxon>Bacteria</taxon>
        <taxon>Pseudomonadati</taxon>
        <taxon>Pseudomonadota</taxon>
        <taxon>Alphaproteobacteria</taxon>
        <taxon>Hyphomicrobiales</taxon>
        <taxon>Kaistiaceae</taxon>
        <taxon>Bauldia</taxon>
    </lineage>
</organism>
<feature type="domain" description="UDP-glucose/GDP-mannose dehydrogenase N-terminal" evidence="1">
    <location>
        <begin position="2"/>
        <end position="59"/>
    </location>
</feature>
<evidence type="ECO:0000313" key="2">
    <source>
        <dbReference type="EMBL" id="SDB36874.1"/>
    </source>
</evidence>
<dbReference type="EMBL" id="FMXQ01000005">
    <property type="protein sequence ID" value="SDB36874.1"/>
    <property type="molecule type" value="Genomic_DNA"/>
</dbReference>